<dbReference type="EC" id="2.1.1.33" evidence="7"/>
<feature type="binding site" evidence="7">
    <location>
        <position position="163"/>
    </location>
    <ligand>
        <name>substrate</name>
    </ligand>
</feature>
<protein>
    <recommendedName>
        <fullName evidence="7">tRNA (guanine-N(7)-)-methyltransferase</fullName>
        <ecNumber evidence="7">2.1.1.33</ecNumber>
    </recommendedName>
    <alternativeName>
        <fullName evidence="7">tRNA (guanine(46)-N(7))-methyltransferase</fullName>
    </alternativeName>
    <alternativeName>
        <fullName evidence="7">tRNA(m7G46)-methyltransferase</fullName>
    </alternativeName>
</protein>
<comment type="pathway">
    <text evidence="7">tRNA modification; N(7)-methylguanine-tRNA biosynthesis.</text>
</comment>
<feature type="binding site" evidence="7">
    <location>
        <position position="127"/>
    </location>
    <ligand>
        <name>S-adenosyl-L-methionine</name>
        <dbReference type="ChEBI" id="CHEBI:59789"/>
    </ligand>
</feature>
<dbReference type="CDD" id="cd02440">
    <property type="entry name" value="AdoMet_MTases"/>
    <property type="match status" value="1"/>
</dbReference>
<evidence type="ECO:0000256" key="6">
    <source>
        <dbReference type="ARBA" id="ARBA00022694"/>
    </source>
</evidence>
<keyword evidence="4 7" id="KW-0808">Transferase</keyword>
<dbReference type="Pfam" id="PF02390">
    <property type="entry name" value="Methyltransf_4"/>
    <property type="match status" value="1"/>
</dbReference>
<evidence type="ECO:0000313" key="9">
    <source>
        <dbReference type="Proteomes" id="UP000321721"/>
    </source>
</evidence>
<proteinExistence type="inferred from homology"/>
<gene>
    <name evidence="7 8" type="primary">trmB</name>
    <name evidence="8" type="ORF">FRY74_09260</name>
</gene>
<dbReference type="RefSeq" id="WP_147100788.1">
    <property type="nucleotide sequence ID" value="NZ_VOOS01000004.1"/>
</dbReference>
<dbReference type="InterPro" id="IPR055361">
    <property type="entry name" value="tRNA_methyltr_TrmB_bact"/>
</dbReference>
<evidence type="ECO:0000256" key="2">
    <source>
        <dbReference type="ARBA" id="ARBA00003015"/>
    </source>
</evidence>
<feature type="binding site" evidence="7">
    <location>
        <position position="78"/>
    </location>
    <ligand>
        <name>S-adenosyl-L-methionine</name>
        <dbReference type="ChEBI" id="CHEBI:59789"/>
    </ligand>
</feature>
<feature type="binding site" evidence="7">
    <location>
        <begin position="209"/>
        <end position="212"/>
    </location>
    <ligand>
        <name>substrate</name>
    </ligand>
</feature>
<comment type="catalytic activity">
    <reaction evidence="1 7">
        <text>guanosine(46) in tRNA + S-adenosyl-L-methionine = N(7)-methylguanosine(46) in tRNA + S-adenosyl-L-homocysteine</text>
        <dbReference type="Rhea" id="RHEA:42708"/>
        <dbReference type="Rhea" id="RHEA-COMP:10188"/>
        <dbReference type="Rhea" id="RHEA-COMP:10189"/>
        <dbReference type="ChEBI" id="CHEBI:57856"/>
        <dbReference type="ChEBI" id="CHEBI:59789"/>
        <dbReference type="ChEBI" id="CHEBI:74269"/>
        <dbReference type="ChEBI" id="CHEBI:74480"/>
        <dbReference type="EC" id="2.1.1.33"/>
    </reaction>
</comment>
<comment type="caution">
    <text evidence="8">The sequence shown here is derived from an EMBL/GenBank/DDBJ whole genome shotgun (WGS) entry which is preliminary data.</text>
</comment>
<organism evidence="8 9">
    <name type="scientific">Vicingus serpentipes</name>
    <dbReference type="NCBI Taxonomy" id="1926625"/>
    <lineage>
        <taxon>Bacteria</taxon>
        <taxon>Pseudomonadati</taxon>
        <taxon>Bacteroidota</taxon>
        <taxon>Flavobacteriia</taxon>
        <taxon>Flavobacteriales</taxon>
        <taxon>Vicingaceae</taxon>
        <taxon>Vicingus</taxon>
    </lineage>
</organism>
<dbReference type="UniPathway" id="UPA00989"/>
<keyword evidence="3 7" id="KW-0489">Methyltransferase</keyword>
<dbReference type="InterPro" id="IPR029063">
    <property type="entry name" value="SAM-dependent_MTases_sf"/>
</dbReference>
<dbReference type="NCBIfam" id="TIGR00091">
    <property type="entry name" value="tRNA (guanosine(46)-N7)-methyltransferase TrmB"/>
    <property type="match status" value="1"/>
</dbReference>
<evidence type="ECO:0000256" key="1">
    <source>
        <dbReference type="ARBA" id="ARBA00000142"/>
    </source>
</evidence>
<evidence type="ECO:0000256" key="3">
    <source>
        <dbReference type="ARBA" id="ARBA00022603"/>
    </source>
</evidence>
<dbReference type="AlphaFoldDB" id="A0A5C6RRK7"/>
<reference evidence="8 9" key="1">
    <citation type="submission" date="2019-08" db="EMBL/GenBank/DDBJ databases">
        <title>Genome of Vicingus serpentipes NCIMB 15042.</title>
        <authorList>
            <person name="Bowman J.P."/>
        </authorList>
    </citation>
    <scope>NUCLEOTIDE SEQUENCE [LARGE SCALE GENOMIC DNA]</scope>
    <source>
        <strain evidence="8 9">NCIMB 15042</strain>
    </source>
</reference>
<comment type="similarity">
    <text evidence="7">Belongs to the class I-like SAM-binding methyltransferase superfamily. TrmB family.</text>
</comment>
<dbReference type="PANTHER" id="PTHR23417">
    <property type="entry name" value="3-DEOXY-D-MANNO-OCTULOSONIC-ACID TRANSFERASE/TRNA GUANINE-N 7 - -METHYLTRANSFERASE"/>
    <property type="match status" value="1"/>
</dbReference>
<comment type="caution">
    <text evidence="7">Lacks conserved residue(s) required for the propagation of feature annotation.</text>
</comment>
<keyword evidence="9" id="KW-1185">Reference proteome</keyword>
<name>A0A5C6RRK7_9FLAO</name>
<evidence type="ECO:0000256" key="5">
    <source>
        <dbReference type="ARBA" id="ARBA00022691"/>
    </source>
</evidence>
<dbReference type="HAMAP" id="MF_01057">
    <property type="entry name" value="tRNA_methyltr_TrmB"/>
    <property type="match status" value="1"/>
</dbReference>
<dbReference type="Proteomes" id="UP000321721">
    <property type="component" value="Unassembled WGS sequence"/>
</dbReference>
<dbReference type="InterPro" id="IPR003358">
    <property type="entry name" value="tRNA_(Gua-N-7)_MeTrfase_Trmb"/>
</dbReference>
<evidence type="ECO:0000256" key="4">
    <source>
        <dbReference type="ARBA" id="ARBA00022679"/>
    </source>
</evidence>
<evidence type="ECO:0000256" key="7">
    <source>
        <dbReference type="HAMAP-Rule" id="MF_01057"/>
    </source>
</evidence>
<keyword evidence="5 7" id="KW-0949">S-adenosyl-L-methionine</keyword>
<evidence type="ECO:0000313" key="8">
    <source>
        <dbReference type="EMBL" id="TXB64629.1"/>
    </source>
</evidence>
<dbReference type="OrthoDB" id="9802090at2"/>
<feature type="binding site" evidence="7">
    <location>
        <position position="53"/>
    </location>
    <ligand>
        <name>S-adenosyl-L-methionine</name>
        <dbReference type="ChEBI" id="CHEBI:59789"/>
    </ligand>
</feature>
<dbReference type="PANTHER" id="PTHR23417:SF14">
    <property type="entry name" value="PENTACOTRIPEPTIDE-REPEAT REGION OF PRORP DOMAIN-CONTAINING PROTEIN"/>
    <property type="match status" value="1"/>
</dbReference>
<dbReference type="PROSITE" id="PS51625">
    <property type="entry name" value="SAM_MT_TRMB"/>
    <property type="match status" value="1"/>
</dbReference>
<dbReference type="EMBL" id="VOOS01000004">
    <property type="protein sequence ID" value="TXB64629.1"/>
    <property type="molecule type" value="Genomic_DNA"/>
</dbReference>
<dbReference type="Gene3D" id="3.40.50.150">
    <property type="entry name" value="Vaccinia Virus protein VP39"/>
    <property type="match status" value="1"/>
</dbReference>
<dbReference type="GO" id="GO:0043527">
    <property type="term" value="C:tRNA methyltransferase complex"/>
    <property type="evidence" value="ECO:0007669"/>
    <property type="project" value="TreeGrafter"/>
</dbReference>
<accession>A0A5C6RRK7</accession>
<keyword evidence="6 7" id="KW-0819">tRNA processing</keyword>
<dbReference type="NCBIfam" id="NF001080">
    <property type="entry name" value="PRK00121.2-2"/>
    <property type="match status" value="1"/>
</dbReference>
<dbReference type="SUPFAM" id="SSF53335">
    <property type="entry name" value="S-adenosyl-L-methionine-dependent methyltransferases"/>
    <property type="match status" value="1"/>
</dbReference>
<comment type="function">
    <text evidence="2 7">Catalyzes the formation of N(7)-methylguanine at position 46 (m7G46) in tRNA.</text>
</comment>
<sequence>MKGEGKKTERWREMKTFSHVFQPNFDEVFNKDFIHKGKWKENVLKNENPIVLELTCGRGEYSVGLGSHFPEKNFIGFDIKGARIWQGAKQALVQGLNNVFFVRTRIDFITSFFAKDEVDEIWITFPDPQPQESRERKRVTAPIFMERYKQILKPGGIIHLKTDNEGFFRYTLEEIKRNNYELIEHTFDLYGEAIEKLDPKTQEILSIKTYYENLFSAQGHSIHYLRFRF</sequence>
<dbReference type="GO" id="GO:0008176">
    <property type="term" value="F:tRNA (guanine(46)-N7)-methyltransferase activity"/>
    <property type="evidence" value="ECO:0007669"/>
    <property type="project" value="UniProtKB-UniRule"/>
</dbReference>